<protein>
    <submittedName>
        <fullName evidence="3">Dihydrodipicolinate synthase family protein</fullName>
    </submittedName>
</protein>
<keyword evidence="1 2" id="KW-0456">Lyase</keyword>
<accession>A0ABT3NWH3</accession>
<dbReference type="InterPro" id="IPR013785">
    <property type="entry name" value="Aldolase_TIM"/>
</dbReference>
<dbReference type="SUPFAM" id="SSF51569">
    <property type="entry name" value="Aldolase"/>
    <property type="match status" value="1"/>
</dbReference>
<dbReference type="Pfam" id="PF00701">
    <property type="entry name" value="DHDPS"/>
    <property type="match status" value="1"/>
</dbReference>
<dbReference type="InterPro" id="IPR002220">
    <property type="entry name" value="DapA-like"/>
</dbReference>
<keyword evidence="4" id="KW-1185">Reference proteome</keyword>
<comment type="caution">
    <text evidence="3">The sequence shown here is derived from an EMBL/GenBank/DDBJ whole genome shotgun (WGS) entry which is preliminary data.</text>
</comment>
<evidence type="ECO:0000313" key="3">
    <source>
        <dbReference type="EMBL" id="MCW8086488.1"/>
    </source>
</evidence>
<reference evidence="3 4" key="1">
    <citation type="submission" date="2022-10" db="EMBL/GenBank/DDBJ databases">
        <title>Roseococcus glaciei nov., sp. nov., isolated from glacier.</title>
        <authorList>
            <person name="Liu Q."/>
            <person name="Xin Y.-H."/>
        </authorList>
    </citation>
    <scope>NUCLEOTIDE SEQUENCE [LARGE SCALE GENOMIC DNA]</scope>
    <source>
        <strain evidence="3 4">MDT2-1-1</strain>
    </source>
</reference>
<dbReference type="EMBL" id="JAPFQI010000009">
    <property type="protein sequence ID" value="MCW8086488.1"/>
    <property type="molecule type" value="Genomic_DNA"/>
</dbReference>
<evidence type="ECO:0000256" key="1">
    <source>
        <dbReference type="ARBA" id="ARBA00023239"/>
    </source>
</evidence>
<dbReference type="Proteomes" id="UP001526430">
    <property type="component" value="Unassembled WGS sequence"/>
</dbReference>
<name>A0ABT3NWH3_9PROT</name>
<dbReference type="SMART" id="SM01130">
    <property type="entry name" value="DHDPS"/>
    <property type="match status" value="1"/>
</dbReference>
<dbReference type="PANTHER" id="PTHR12128:SF67">
    <property type="entry name" value="BLR3884 PROTEIN"/>
    <property type="match status" value="1"/>
</dbReference>
<gene>
    <name evidence="3" type="ORF">OF850_12680</name>
</gene>
<evidence type="ECO:0000256" key="2">
    <source>
        <dbReference type="PIRNR" id="PIRNR001365"/>
    </source>
</evidence>
<dbReference type="PIRSF" id="PIRSF001365">
    <property type="entry name" value="DHDPS"/>
    <property type="match status" value="1"/>
</dbReference>
<evidence type="ECO:0000313" key="4">
    <source>
        <dbReference type="Proteomes" id="UP001526430"/>
    </source>
</evidence>
<dbReference type="Gene3D" id="3.20.20.70">
    <property type="entry name" value="Aldolase class I"/>
    <property type="match status" value="1"/>
</dbReference>
<comment type="similarity">
    <text evidence="2">Belongs to the DapA family.</text>
</comment>
<proteinExistence type="inferred from homology"/>
<sequence length="314" mass="33240">MKDALYGGINAAVLTALKEDLSPDLDRMAEHANWLLANGCNGLGVLGTTGEANSFSGSERKAIVEGLIQRSIPAAKMMPGTGVSSITETVELTQHARAQGCRGVLLLPPFYYKNPSDDGLFAHFDEVAKRVGGGIALYLYHFPQQSAVPLSLNLLGKLLDAHPGVFKGVKDSSGDYANMKAMIDAFAPRGFEVYSGSDEYVQRILAEGGAGCITAASNANCHWGGIVYAKRTGPEADKAQAMLTATRKAATAAPLIPNLREVIARSRNDDAWRRIRPPHLPLDKAAADKAWEAWVATGAIPLPGLSGASRAAAE</sequence>
<dbReference type="PRINTS" id="PR00146">
    <property type="entry name" value="DHPICSNTHASE"/>
</dbReference>
<dbReference type="RefSeq" id="WP_301590551.1">
    <property type="nucleotide sequence ID" value="NZ_JAPFQI010000009.1"/>
</dbReference>
<dbReference type="CDD" id="cd00408">
    <property type="entry name" value="DHDPS-like"/>
    <property type="match status" value="1"/>
</dbReference>
<dbReference type="PANTHER" id="PTHR12128">
    <property type="entry name" value="DIHYDRODIPICOLINATE SYNTHASE"/>
    <property type="match status" value="1"/>
</dbReference>
<organism evidence="3 4">
    <name type="scientific">Sabulicella glaciei</name>
    <dbReference type="NCBI Taxonomy" id="2984948"/>
    <lineage>
        <taxon>Bacteria</taxon>
        <taxon>Pseudomonadati</taxon>
        <taxon>Pseudomonadota</taxon>
        <taxon>Alphaproteobacteria</taxon>
        <taxon>Acetobacterales</taxon>
        <taxon>Acetobacteraceae</taxon>
        <taxon>Sabulicella</taxon>
    </lineage>
</organism>